<dbReference type="KEGG" id="rsz:130509847"/>
<keyword evidence="1" id="KW-1133">Transmembrane helix</keyword>
<evidence type="ECO:0000313" key="3">
    <source>
        <dbReference type="RefSeq" id="XP_056862084.1"/>
    </source>
</evidence>
<sequence>MMFKNIRGSCNKFYQLSNFQLMQQSCRRTQKQFLSYLFNILHVGCPIILFYMGLFSVDFSFQLSDDDPSILTNFFLVRNLFPRELLVCFGHLISGLGLVSNFRLSFPHLVLTPP</sequence>
<organism evidence="2 3">
    <name type="scientific">Raphanus sativus</name>
    <name type="common">Radish</name>
    <name type="synonym">Raphanus raphanistrum var. sativus</name>
    <dbReference type="NCBI Taxonomy" id="3726"/>
    <lineage>
        <taxon>Eukaryota</taxon>
        <taxon>Viridiplantae</taxon>
        <taxon>Streptophyta</taxon>
        <taxon>Embryophyta</taxon>
        <taxon>Tracheophyta</taxon>
        <taxon>Spermatophyta</taxon>
        <taxon>Magnoliopsida</taxon>
        <taxon>eudicotyledons</taxon>
        <taxon>Gunneridae</taxon>
        <taxon>Pentapetalae</taxon>
        <taxon>rosids</taxon>
        <taxon>malvids</taxon>
        <taxon>Brassicales</taxon>
        <taxon>Brassicaceae</taxon>
        <taxon>Brassiceae</taxon>
        <taxon>Raphanus</taxon>
    </lineage>
</organism>
<dbReference type="AlphaFoldDB" id="A0A9W3DE24"/>
<protein>
    <submittedName>
        <fullName evidence="3">Uncharacterized protein LOC130509847</fullName>
    </submittedName>
</protein>
<feature type="transmembrane region" description="Helical" evidence="1">
    <location>
        <begin position="80"/>
        <end position="99"/>
    </location>
</feature>
<dbReference type="GeneID" id="130509847"/>
<keyword evidence="1" id="KW-0472">Membrane</keyword>
<keyword evidence="1" id="KW-0812">Transmembrane</keyword>
<evidence type="ECO:0000256" key="1">
    <source>
        <dbReference type="SAM" id="Phobius"/>
    </source>
</evidence>
<name>A0A9W3DE24_RAPSA</name>
<proteinExistence type="predicted"/>
<gene>
    <name evidence="3" type="primary">LOC130509847</name>
</gene>
<dbReference type="RefSeq" id="XP_056862084.1">
    <property type="nucleotide sequence ID" value="XM_057006104.1"/>
</dbReference>
<reference evidence="2" key="1">
    <citation type="journal article" date="2019" name="Database">
        <title>The radish genome database (RadishGD): an integrated information resource for radish genomics.</title>
        <authorList>
            <person name="Yu H.J."/>
            <person name="Baek S."/>
            <person name="Lee Y.J."/>
            <person name="Cho A."/>
            <person name="Mun J.H."/>
        </authorList>
    </citation>
    <scope>NUCLEOTIDE SEQUENCE [LARGE SCALE GENOMIC DNA]</scope>
    <source>
        <strain evidence="2">cv. WK10039</strain>
    </source>
</reference>
<dbReference type="Proteomes" id="UP000504610">
    <property type="component" value="Chromosome 3"/>
</dbReference>
<feature type="transmembrane region" description="Helical" evidence="1">
    <location>
        <begin position="33"/>
        <end position="54"/>
    </location>
</feature>
<accession>A0A9W3DE24</accession>
<keyword evidence="2" id="KW-1185">Reference proteome</keyword>
<reference evidence="3" key="2">
    <citation type="submission" date="2025-08" db="UniProtKB">
        <authorList>
            <consortium name="RefSeq"/>
        </authorList>
    </citation>
    <scope>IDENTIFICATION</scope>
    <source>
        <tissue evidence="3">Leaf</tissue>
    </source>
</reference>
<evidence type="ECO:0000313" key="2">
    <source>
        <dbReference type="Proteomes" id="UP000504610"/>
    </source>
</evidence>